<evidence type="ECO:0000313" key="10">
    <source>
        <dbReference type="Ensembl" id="ENSMMOP00000012184.1"/>
    </source>
</evidence>
<dbReference type="GO" id="GO:0097746">
    <property type="term" value="P:blood vessel diameter maintenance"/>
    <property type="evidence" value="ECO:0007669"/>
    <property type="project" value="InterPro"/>
</dbReference>
<keyword evidence="3" id="KW-0964">Secreted</keyword>
<protein>
    <submittedName>
        <fullName evidence="10">Uncharacterized protein</fullName>
    </submittedName>
</protein>
<evidence type="ECO:0000256" key="3">
    <source>
        <dbReference type="ARBA" id="ARBA00022525"/>
    </source>
</evidence>
<feature type="signal peptide" evidence="9">
    <location>
        <begin position="1"/>
        <end position="21"/>
    </location>
</feature>
<dbReference type="Proteomes" id="UP000261620">
    <property type="component" value="Unplaced"/>
</dbReference>
<evidence type="ECO:0000313" key="11">
    <source>
        <dbReference type="Proteomes" id="UP000261620"/>
    </source>
</evidence>
<dbReference type="OMA" id="KCSHLFS"/>
<feature type="chain" id="PRO_5018781372" evidence="9">
    <location>
        <begin position="22"/>
        <end position="122"/>
    </location>
</feature>
<evidence type="ECO:0000256" key="2">
    <source>
        <dbReference type="ARBA" id="ARBA00006719"/>
    </source>
</evidence>
<dbReference type="AlphaFoldDB" id="A0A3Q3WSQ8"/>
<dbReference type="GO" id="GO:0005179">
    <property type="term" value="F:hormone activity"/>
    <property type="evidence" value="ECO:0007669"/>
    <property type="project" value="UniProtKB-KW"/>
</dbReference>
<keyword evidence="6 9" id="KW-0732">Signal</keyword>
<keyword evidence="7" id="KW-1015">Disulfide bond</keyword>
<dbReference type="PROSITE" id="PS00984">
    <property type="entry name" value="UROTENSIN_II"/>
    <property type="match status" value="1"/>
</dbReference>
<dbReference type="InterPro" id="IPR001483">
    <property type="entry name" value="Urotensin_II"/>
</dbReference>
<evidence type="ECO:0000256" key="6">
    <source>
        <dbReference type="ARBA" id="ARBA00022729"/>
    </source>
</evidence>
<proteinExistence type="inferred from homology"/>
<keyword evidence="4" id="KW-0165">Cleavage on pair of basic residues</keyword>
<keyword evidence="11" id="KW-1185">Reference proteome</keyword>
<dbReference type="STRING" id="94237.ENSMMOP00000012184"/>
<dbReference type="GO" id="GO:0008217">
    <property type="term" value="P:regulation of blood pressure"/>
    <property type="evidence" value="ECO:0007669"/>
    <property type="project" value="InterPro"/>
</dbReference>
<evidence type="ECO:0000256" key="9">
    <source>
        <dbReference type="SAM" id="SignalP"/>
    </source>
</evidence>
<dbReference type="Ensembl" id="ENSMMOT00000012388.1">
    <property type="protein sequence ID" value="ENSMMOP00000012184.1"/>
    <property type="gene ID" value="ENSMMOG00000009366.1"/>
</dbReference>
<evidence type="ECO:0000256" key="4">
    <source>
        <dbReference type="ARBA" id="ARBA00022685"/>
    </source>
</evidence>
<evidence type="ECO:0000256" key="7">
    <source>
        <dbReference type="ARBA" id="ARBA00023157"/>
    </source>
</evidence>
<evidence type="ECO:0000256" key="1">
    <source>
        <dbReference type="ARBA" id="ARBA00004613"/>
    </source>
</evidence>
<comment type="subcellular location">
    <subcellularLocation>
        <location evidence="1 8">Secreted</location>
    </subcellularLocation>
</comment>
<dbReference type="PANTHER" id="PTHR14447:SF0">
    <property type="entry name" value="UROTENSIN-2"/>
    <property type="match status" value="1"/>
</dbReference>
<comment type="similarity">
    <text evidence="2 8">Belongs to the urotensin-2 family.</text>
</comment>
<evidence type="ECO:0000256" key="8">
    <source>
        <dbReference type="RuleBase" id="RU000636"/>
    </source>
</evidence>
<sequence length="122" mass="13534">MMCYHLFSWALLLLASGPLQAHPITESAEMPYPGPVGVLDDVSLSEQTFPLQDAAGLRYATLISGEINRDGVRTTGVLPRGVNREVLLEKQSLLSPFSHALGSRRQLRKRTGNSECFWKYCV</sequence>
<name>A0A3Q3WSQ8_MOLML</name>
<accession>A0A3Q3WSQ8</accession>
<keyword evidence="5 8" id="KW-0372">Hormone</keyword>
<dbReference type="PANTHER" id="PTHR14447">
    <property type="entry name" value="UROTENSIN 2"/>
    <property type="match status" value="1"/>
</dbReference>
<evidence type="ECO:0000256" key="5">
    <source>
        <dbReference type="ARBA" id="ARBA00022702"/>
    </source>
</evidence>
<dbReference type="GO" id="GO:0005576">
    <property type="term" value="C:extracellular region"/>
    <property type="evidence" value="ECO:0007669"/>
    <property type="project" value="UniProtKB-SubCell"/>
</dbReference>
<reference evidence="10" key="2">
    <citation type="submission" date="2025-09" db="UniProtKB">
        <authorList>
            <consortium name="Ensembl"/>
        </authorList>
    </citation>
    <scope>IDENTIFICATION</scope>
</reference>
<organism evidence="10 11">
    <name type="scientific">Mola mola</name>
    <name type="common">Ocean sunfish</name>
    <name type="synonym">Tetraodon mola</name>
    <dbReference type="NCBI Taxonomy" id="94237"/>
    <lineage>
        <taxon>Eukaryota</taxon>
        <taxon>Metazoa</taxon>
        <taxon>Chordata</taxon>
        <taxon>Craniata</taxon>
        <taxon>Vertebrata</taxon>
        <taxon>Euteleostomi</taxon>
        <taxon>Actinopterygii</taxon>
        <taxon>Neopterygii</taxon>
        <taxon>Teleostei</taxon>
        <taxon>Neoteleostei</taxon>
        <taxon>Acanthomorphata</taxon>
        <taxon>Eupercaria</taxon>
        <taxon>Tetraodontiformes</taxon>
        <taxon>Molidae</taxon>
        <taxon>Mola</taxon>
    </lineage>
</organism>
<dbReference type="Pfam" id="PF02083">
    <property type="entry name" value="Urotensin_II"/>
    <property type="match status" value="1"/>
</dbReference>
<reference evidence="10" key="1">
    <citation type="submission" date="2025-08" db="UniProtKB">
        <authorList>
            <consortium name="Ensembl"/>
        </authorList>
    </citation>
    <scope>IDENTIFICATION</scope>
</reference>